<sequence length="411" mass="42799">MIAAGALLAGCASGSTNQGAPNPEASAASATTPSAAVAEAGAATPRLVLTYDGGLLVADARNGEVVSDLALAGFNRVNPAGDGRRALVSTAGGFQVLDTGAWSEKHGDHSHHYTSTPALTDLIFPAQKPGHAVAHADHTALFDDGTGKISIFESAKLDNAALPNAEVVSSPEAHHGVAVQLSDGKLLTTEGNADSRNTIKLLSAPNAKDQRETVAKNNQCPGVHGEATAKDETVVVGCEDGILIIKDEKISKVEAPDTYGRIGNQVGSEVSSVVLGDYKTEKDAELERPQTFSLTDTASNKLKLVDIDYSYSFRSLGRSLVGEALLLGTDGALHIYDEATGKETNSIPVVDAWEEPVDWQQPRPALHVSGNTAFVTEPATSQLHFVDLATGKVSNSVLLPKVPNEITSIKG</sequence>
<accession>A0ABX1G0K5</accession>
<evidence type="ECO:0000313" key="1">
    <source>
        <dbReference type="EMBL" id="NKG19579.1"/>
    </source>
</evidence>
<dbReference type="InterPro" id="IPR011044">
    <property type="entry name" value="Quino_amine_DH_bsu"/>
</dbReference>
<name>A0ABX1G0K5_9MICC</name>
<gene>
    <name evidence="1" type="ORF">HED64_02510</name>
</gene>
<dbReference type="InterPro" id="IPR047697">
    <property type="entry name" value="AztD-like"/>
</dbReference>
<dbReference type="NCBIfam" id="NF038015">
    <property type="entry name" value="AztD"/>
    <property type="match status" value="1"/>
</dbReference>
<dbReference type="Proteomes" id="UP000746595">
    <property type="component" value="Unassembled WGS sequence"/>
</dbReference>
<reference evidence="1 2" key="1">
    <citation type="submission" date="2020-04" db="EMBL/GenBank/DDBJ databases">
        <title>Paeniglutamicibacter sp. ANT13_2, a novel actinomycete isolated from sediment in Antarctica.</title>
        <authorList>
            <person name="Sakdapetsiri C."/>
            <person name="Pinyakong O."/>
        </authorList>
    </citation>
    <scope>NUCLEOTIDE SEQUENCE [LARGE SCALE GENOMIC DNA]</scope>
    <source>
        <strain evidence="1 2">ANT13_2</strain>
    </source>
</reference>
<dbReference type="EMBL" id="JAAWVT010000001">
    <property type="protein sequence ID" value="NKG19579.1"/>
    <property type="molecule type" value="Genomic_DNA"/>
</dbReference>
<keyword evidence="2" id="KW-1185">Reference proteome</keyword>
<organism evidence="1 2">
    <name type="scientific">Paeniglutamicibacter terrestris</name>
    <dbReference type="NCBI Taxonomy" id="2723403"/>
    <lineage>
        <taxon>Bacteria</taxon>
        <taxon>Bacillati</taxon>
        <taxon>Actinomycetota</taxon>
        <taxon>Actinomycetes</taxon>
        <taxon>Micrococcales</taxon>
        <taxon>Micrococcaceae</taxon>
        <taxon>Paeniglutamicibacter</taxon>
    </lineage>
</organism>
<protein>
    <recommendedName>
        <fullName evidence="3">Secreted protein</fullName>
    </recommendedName>
</protein>
<dbReference type="SUPFAM" id="SSF50969">
    <property type="entry name" value="YVTN repeat-like/Quinoprotein amine dehydrogenase"/>
    <property type="match status" value="1"/>
</dbReference>
<evidence type="ECO:0008006" key="3">
    <source>
        <dbReference type="Google" id="ProtNLM"/>
    </source>
</evidence>
<comment type="caution">
    <text evidence="1">The sequence shown here is derived from an EMBL/GenBank/DDBJ whole genome shotgun (WGS) entry which is preliminary data.</text>
</comment>
<proteinExistence type="predicted"/>
<evidence type="ECO:0000313" key="2">
    <source>
        <dbReference type="Proteomes" id="UP000746595"/>
    </source>
</evidence>